<protein>
    <submittedName>
        <fullName evidence="11">Protease inhibitor SIL-V5</fullName>
    </submittedName>
</protein>
<keyword evidence="4" id="KW-0964">Secreted</keyword>
<dbReference type="OrthoDB" id="4567948at2"/>
<dbReference type="SUPFAM" id="SSF55399">
    <property type="entry name" value="Subtilisin inhibitor"/>
    <property type="match status" value="1"/>
</dbReference>
<evidence type="ECO:0000256" key="6">
    <source>
        <dbReference type="ARBA" id="ARBA00022900"/>
    </source>
</evidence>
<dbReference type="EMBL" id="PVLV01000530">
    <property type="protein sequence ID" value="PRH76280.1"/>
    <property type="molecule type" value="Genomic_DNA"/>
</dbReference>
<evidence type="ECO:0000256" key="4">
    <source>
        <dbReference type="ARBA" id="ARBA00022525"/>
    </source>
</evidence>
<evidence type="ECO:0000256" key="2">
    <source>
        <dbReference type="ARBA" id="ARBA00010472"/>
    </source>
</evidence>
<dbReference type="Proteomes" id="UP000239322">
    <property type="component" value="Unassembled WGS sequence"/>
</dbReference>
<keyword evidence="12" id="KW-1185">Reference proteome</keyword>
<sequence>MSLRATATATAFAAVLLTTAAAPGPAGADPVDRAAGAAPAAGSGLFLTVSGADESWIRGVRLHCAPTPSGPHPEAKAACAALESARGDLDKLTSEERPCTKRFDPVSVRAAGEWQGKAVDWRKSYGNACLLDTATGALFRF</sequence>
<evidence type="ECO:0000313" key="11">
    <source>
        <dbReference type="EMBL" id="PRH76280.1"/>
    </source>
</evidence>
<evidence type="ECO:0000256" key="3">
    <source>
        <dbReference type="ARBA" id="ARBA00011738"/>
    </source>
</evidence>
<comment type="caution">
    <text evidence="11">The sequence shown here is derived from an EMBL/GenBank/DDBJ whole genome shotgun (WGS) entry which is preliminary data.</text>
</comment>
<dbReference type="InterPro" id="IPR023549">
    <property type="entry name" value="Subtilisin_inhibitor"/>
</dbReference>
<evidence type="ECO:0000256" key="5">
    <source>
        <dbReference type="ARBA" id="ARBA00022690"/>
    </source>
</evidence>
<feature type="signal peptide" evidence="9">
    <location>
        <begin position="1"/>
        <end position="28"/>
    </location>
</feature>
<evidence type="ECO:0000259" key="10">
    <source>
        <dbReference type="Pfam" id="PF00720"/>
    </source>
</evidence>
<evidence type="ECO:0000313" key="12">
    <source>
        <dbReference type="Proteomes" id="UP000239322"/>
    </source>
</evidence>
<evidence type="ECO:0000256" key="9">
    <source>
        <dbReference type="SAM" id="SignalP"/>
    </source>
</evidence>
<dbReference type="Gene3D" id="3.30.350.10">
    <property type="entry name" value="Subtilisin inhibitor-like"/>
    <property type="match status" value="1"/>
</dbReference>
<dbReference type="GO" id="GO:0004867">
    <property type="term" value="F:serine-type endopeptidase inhibitor activity"/>
    <property type="evidence" value="ECO:0007669"/>
    <property type="project" value="UniProtKB-KW"/>
</dbReference>
<comment type="subcellular location">
    <subcellularLocation>
        <location evidence="1">Secreted</location>
    </subcellularLocation>
</comment>
<proteinExistence type="inferred from homology"/>
<feature type="domain" description="Subtilisin inhibitor" evidence="10">
    <location>
        <begin position="42"/>
        <end position="127"/>
    </location>
</feature>
<dbReference type="Pfam" id="PF00720">
    <property type="entry name" value="SSI"/>
    <property type="match status" value="1"/>
</dbReference>
<keyword evidence="9" id="KW-0732">Signal</keyword>
<keyword evidence="6 8" id="KW-0722">Serine protease inhibitor</keyword>
<dbReference type="GO" id="GO:0005576">
    <property type="term" value="C:extracellular region"/>
    <property type="evidence" value="ECO:0007669"/>
    <property type="project" value="UniProtKB-SubCell"/>
</dbReference>
<dbReference type="InterPro" id="IPR036819">
    <property type="entry name" value="Subtilisin_inhibitor-like_sf"/>
</dbReference>
<feature type="chain" id="PRO_5015766816" evidence="9">
    <location>
        <begin position="29"/>
        <end position="141"/>
    </location>
</feature>
<dbReference type="AlphaFoldDB" id="A0A2S9PPD6"/>
<reference evidence="11 12" key="1">
    <citation type="submission" date="2018-03" db="EMBL/GenBank/DDBJ databases">
        <title>Novel Streptomyces sp. from soil.</title>
        <authorList>
            <person name="Tan G.Y.A."/>
            <person name="Lee Z.Y."/>
        </authorList>
    </citation>
    <scope>NUCLEOTIDE SEQUENCE [LARGE SCALE GENOMIC DNA]</scope>
    <source>
        <strain evidence="11 12">ST5x</strain>
    </source>
</reference>
<comment type="subunit">
    <text evidence="3">Homodimer.</text>
</comment>
<organism evidence="11 12">
    <name type="scientific">Streptomyces solincola</name>
    <dbReference type="NCBI Taxonomy" id="2100817"/>
    <lineage>
        <taxon>Bacteria</taxon>
        <taxon>Bacillati</taxon>
        <taxon>Actinomycetota</taxon>
        <taxon>Actinomycetes</taxon>
        <taxon>Kitasatosporales</taxon>
        <taxon>Streptomycetaceae</taxon>
        <taxon>Streptomyces</taxon>
    </lineage>
</organism>
<dbReference type="InterPro" id="IPR020054">
    <property type="entry name" value="Prot_inh_SSI_I16_CS"/>
</dbReference>
<keyword evidence="7" id="KW-1015">Disulfide bond</keyword>
<keyword evidence="5 8" id="KW-0646">Protease inhibitor</keyword>
<evidence type="ECO:0000256" key="1">
    <source>
        <dbReference type="ARBA" id="ARBA00004613"/>
    </source>
</evidence>
<dbReference type="PRINTS" id="PR00294">
    <property type="entry name" value="SSBTLNINHBTR"/>
</dbReference>
<gene>
    <name evidence="11" type="ORF">C6N75_26435</name>
</gene>
<dbReference type="InterPro" id="IPR000691">
    <property type="entry name" value="Prot_inh_I16_SSI"/>
</dbReference>
<name>A0A2S9PPD6_9ACTN</name>
<accession>A0A2S9PPD6</accession>
<evidence type="ECO:0000256" key="8">
    <source>
        <dbReference type="RuleBase" id="RU003471"/>
    </source>
</evidence>
<evidence type="ECO:0000256" key="7">
    <source>
        <dbReference type="ARBA" id="ARBA00023157"/>
    </source>
</evidence>
<dbReference type="PROSITE" id="PS00999">
    <property type="entry name" value="SSI"/>
    <property type="match status" value="1"/>
</dbReference>
<comment type="similarity">
    <text evidence="2 8">Belongs to the protease inhibitor I16 (SSI) family.</text>
</comment>